<reference evidence="3" key="2">
    <citation type="submission" date="2019-11" db="UniProtKB">
        <authorList>
            <consortium name="WormBaseParasite"/>
        </authorList>
    </citation>
    <scope>IDENTIFICATION</scope>
    <source>
        <strain evidence="3">Puerto Rican</strain>
    </source>
</reference>
<dbReference type="WBParaSite" id="Smp_346770.1">
    <property type="protein sequence ID" value="Smp_346770.1"/>
    <property type="gene ID" value="Smp_346770"/>
</dbReference>
<dbReference type="AlphaFoldDB" id="A0A5K4FGN3"/>
<accession>A0A5K4FGN3</accession>
<reference evidence="2" key="1">
    <citation type="journal article" date="2012" name="PLoS Negl. Trop. Dis.">
        <title>A systematically improved high quality genome and transcriptome of the human blood fluke Schistosoma mansoni.</title>
        <authorList>
            <person name="Protasio A.V."/>
            <person name="Tsai I.J."/>
            <person name="Babbage A."/>
            <person name="Nichol S."/>
            <person name="Hunt M."/>
            <person name="Aslett M.A."/>
            <person name="De Silva N."/>
            <person name="Velarde G.S."/>
            <person name="Anderson T.J."/>
            <person name="Clark R.C."/>
            <person name="Davidson C."/>
            <person name="Dillon G.P."/>
            <person name="Holroyd N.E."/>
            <person name="LoVerde P.T."/>
            <person name="Lloyd C."/>
            <person name="McQuillan J."/>
            <person name="Oliveira G."/>
            <person name="Otto T.D."/>
            <person name="Parker-Manuel S.J."/>
            <person name="Quail M.A."/>
            <person name="Wilson R.A."/>
            <person name="Zerlotini A."/>
            <person name="Dunne D.W."/>
            <person name="Berriman M."/>
        </authorList>
    </citation>
    <scope>NUCLEOTIDE SEQUENCE [LARGE SCALE GENOMIC DNA]</scope>
    <source>
        <strain evidence="2">Puerto Rican</strain>
    </source>
</reference>
<name>A0A5K4FGN3_SCHMA</name>
<organism evidence="2 3">
    <name type="scientific">Schistosoma mansoni</name>
    <name type="common">Blood fluke</name>
    <dbReference type="NCBI Taxonomy" id="6183"/>
    <lineage>
        <taxon>Eukaryota</taxon>
        <taxon>Metazoa</taxon>
        <taxon>Spiralia</taxon>
        <taxon>Lophotrochozoa</taxon>
        <taxon>Platyhelminthes</taxon>
        <taxon>Trematoda</taxon>
        <taxon>Digenea</taxon>
        <taxon>Strigeidida</taxon>
        <taxon>Schistosomatoidea</taxon>
        <taxon>Schistosomatidae</taxon>
        <taxon>Schistosoma</taxon>
    </lineage>
</organism>
<sequence length="326" mass="38468">MEFHRNNIRQIGYFTPTYSNSPNIKRYPDLLSNYQSESYGLNYLTQLHMAYHFPNYHHGNMTNIVDMEQSNYDNNLNRNPPSNDNNSHVRINHTLDGKTQIIYETPSKTRQYWLDRCKLSSINYIDNNNSNNIDNNNNNTDNNNNDNNNINNNNNIDHIIIINKSDPNQNQYKSTKIKYNNQLINNKNNQFNNNNNNNDLQLYELTENELILSELDPRLNVLNSNIKKINKIKFIDLNQKINKNNEILPIYQSIEHTIYKDDLSPSTISKCNTRQLQQNQRQNHCRQMDHFHQNQLMDYNQLGRSKQTIPSKFVTALVDFACSVHL</sequence>
<dbReference type="InParanoid" id="A0A5K4FGN3"/>
<proteinExistence type="predicted"/>
<evidence type="ECO:0000313" key="2">
    <source>
        <dbReference type="Proteomes" id="UP000008854"/>
    </source>
</evidence>
<evidence type="ECO:0000313" key="3">
    <source>
        <dbReference type="WBParaSite" id="Smp_346770.1"/>
    </source>
</evidence>
<feature type="region of interest" description="Disordered" evidence="1">
    <location>
        <begin position="126"/>
        <end position="150"/>
    </location>
</feature>
<protein>
    <submittedName>
        <fullName evidence="3">Homeobox protein 2-like</fullName>
    </submittedName>
</protein>
<evidence type="ECO:0000256" key="1">
    <source>
        <dbReference type="SAM" id="MobiDB-lite"/>
    </source>
</evidence>
<keyword evidence="2" id="KW-1185">Reference proteome</keyword>
<dbReference type="Proteomes" id="UP000008854">
    <property type="component" value="Unassembled WGS sequence"/>
</dbReference>